<dbReference type="EMBL" id="CAMXCT030003235">
    <property type="protein sequence ID" value="CAL4790579.1"/>
    <property type="molecule type" value="Genomic_DNA"/>
</dbReference>
<keyword evidence="3" id="KW-0689">Ribosomal protein</keyword>
<keyword evidence="3" id="KW-0687">Ribonucleoprotein</keyword>
<dbReference type="SMART" id="SM00316">
    <property type="entry name" value="S1"/>
    <property type="match status" value="3"/>
</dbReference>
<organism evidence="2">
    <name type="scientific">Cladocopium goreaui</name>
    <dbReference type="NCBI Taxonomy" id="2562237"/>
    <lineage>
        <taxon>Eukaryota</taxon>
        <taxon>Sar</taxon>
        <taxon>Alveolata</taxon>
        <taxon>Dinophyceae</taxon>
        <taxon>Suessiales</taxon>
        <taxon>Symbiodiniaceae</taxon>
        <taxon>Cladocopium</taxon>
    </lineage>
</organism>
<evidence type="ECO:0000313" key="4">
    <source>
        <dbReference type="Proteomes" id="UP001152797"/>
    </source>
</evidence>
<proteinExistence type="predicted"/>
<dbReference type="InterPro" id="IPR003029">
    <property type="entry name" value="S1_domain"/>
</dbReference>
<dbReference type="Gene3D" id="2.40.50.140">
    <property type="entry name" value="Nucleic acid-binding proteins"/>
    <property type="match status" value="3"/>
</dbReference>
<accession>A0A9P1GAK5</accession>
<dbReference type="InterPro" id="IPR012340">
    <property type="entry name" value="NA-bd_OB-fold"/>
</dbReference>
<dbReference type="GO" id="GO:0005840">
    <property type="term" value="C:ribosome"/>
    <property type="evidence" value="ECO:0007669"/>
    <property type="project" value="UniProtKB-KW"/>
</dbReference>
<dbReference type="GO" id="GO:0003729">
    <property type="term" value="F:mRNA binding"/>
    <property type="evidence" value="ECO:0007669"/>
    <property type="project" value="TreeGrafter"/>
</dbReference>
<dbReference type="Pfam" id="PF00575">
    <property type="entry name" value="S1"/>
    <property type="match status" value="2"/>
</dbReference>
<reference evidence="3 4" key="2">
    <citation type="submission" date="2024-05" db="EMBL/GenBank/DDBJ databases">
        <authorList>
            <person name="Chen Y."/>
            <person name="Shah S."/>
            <person name="Dougan E. K."/>
            <person name="Thang M."/>
            <person name="Chan C."/>
        </authorList>
    </citation>
    <scope>NUCLEOTIDE SEQUENCE [LARGE SCALE GENOMIC DNA]</scope>
</reference>
<dbReference type="PANTHER" id="PTHR10724:SF10">
    <property type="entry name" value="S1 RNA-BINDING DOMAIN-CONTAINING PROTEIN 1"/>
    <property type="match status" value="1"/>
</dbReference>
<name>A0A9P1GAK5_9DINO</name>
<sequence>MIAINVRHWEQGNHGFSRWRPVAPQPFAKPSVGGRAIQAVTANFLRWSFGLAVLRQCTRSTSGRARRLASLDEVDEAIARLLKEQAVVKKSERVPVRSLRVGQRLTGIIQQIGPFGLFVDVGAQRDGLVNMVNSKTDKKVPISLVSKGYIADVYEEYMPGQKVTVFVAQIKHNGELSLTMQPSRARKSKGMLKEDLSDFKDAGEEWLTGTLVHASERGFFVEVRRPGPEQGRTTGFVPISESVLRPEELQVGAELKVRMLQPTWRSDHKLYLSMRSARSGETTHLPSPVKPVKPDLDAFLQLPKATWLRGVVKRTTSSGAFLSLRHPYSAKHATAFVHISLMAVEKIEDPAQVVEIGEEVSVRLLELNATTGELEASMIA</sequence>
<evidence type="ECO:0000313" key="2">
    <source>
        <dbReference type="EMBL" id="CAI4003267.1"/>
    </source>
</evidence>
<evidence type="ECO:0000313" key="3">
    <source>
        <dbReference type="EMBL" id="CAL4790579.1"/>
    </source>
</evidence>
<gene>
    <name evidence="2" type="ORF">C1SCF055_LOCUS29150</name>
</gene>
<dbReference type="GO" id="GO:0003735">
    <property type="term" value="F:structural constituent of ribosome"/>
    <property type="evidence" value="ECO:0007669"/>
    <property type="project" value="TreeGrafter"/>
</dbReference>
<dbReference type="PROSITE" id="PS50126">
    <property type="entry name" value="S1"/>
    <property type="match status" value="3"/>
</dbReference>
<reference evidence="2" key="1">
    <citation type="submission" date="2022-10" db="EMBL/GenBank/DDBJ databases">
        <authorList>
            <person name="Chen Y."/>
            <person name="Dougan E. K."/>
            <person name="Chan C."/>
            <person name="Rhodes N."/>
            <person name="Thang M."/>
        </authorList>
    </citation>
    <scope>NUCLEOTIDE SEQUENCE</scope>
</reference>
<dbReference type="InterPro" id="IPR050437">
    <property type="entry name" value="Ribos_protein_bS1-like"/>
</dbReference>
<dbReference type="OrthoDB" id="412781at2759"/>
<dbReference type="EMBL" id="CAMXCT020003235">
    <property type="protein sequence ID" value="CAL1156642.1"/>
    <property type="molecule type" value="Genomic_DNA"/>
</dbReference>
<evidence type="ECO:0000259" key="1">
    <source>
        <dbReference type="PROSITE" id="PS50126"/>
    </source>
</evidence>
<feature type="domain" description="S1 motif" evidence="1">
    <location>
        <begin position="305"/>
        <end position="379"/>
    </location>
</feature>
<comment type="caution">
    <text evidence="2">The sequence shown here is derived from an EMBL/GenBank/DDBJ whole genome shotgun (WGS) entry which is preliminary data.</text>
</comment>
<feature type="domain" description="S1 motif" evidence="1">
    <location>
        <begin position="102"/>
        <end position="181"/>
    </location>
</feature>
<dbReference type="CDD" id="cd00164">
    <property type="entry name" value="S1_like"/>
    <property type="match status" value="1"/>
</dbReference>
<dbReference type="SUPFAM" id="SSF50249">
    <property type="entry name" value="Nucleic acid-binding proteins"/>
    <property type="match status" value="2"/>
</dbReference>
<dbReference type="AlphaFoldDB" id="A0A9P1GAK5"/>
<dbReference type="EMBL" id="CAMXCT010003235">
    <property type="protein sequence ID" value="CAI4003267.1"/>
    <property type="molecule type" value="Genomic_DNA"/>
</dbReference>
<dbReference type="Proteomes" id="UP001152797">
    <property type="component" value="Unassembled WGS sequence"/>
</dbReference>
<protein>
    <submittedName>
        <fullName evidence="3">30S ribosomal protein S1</fullName>
    </submittedName>
</protein>
<keyword evidence="4" id="KW-1185">Reference proteome</keyword>
<dbReference type="GO" id="GO:0006412">
    <property type="term" value="P:translation"/>
    <property type="evidence" value="ECO:0007669"/>
    <property type="project" value="TreeGrafter"/>
</dbReference>
<dbReference type="PANTHER" id="PTHR10724">
    <property type="entry name" value="30S RIBOSOMAL PROTEIN S1"/>
    <property type="match status" value="1"/>
</dbReference>
<feature type="domain" description="S1 motif" evidence="1">
    <location>
        <begin position="204"/>
        <end position="275"/>
    </location>
</feature>